<accession>A0A6I4MLI4</accession>
<gene>
    <name evidence="1" type="ORF">F8568_018595</name>
    <name evidence="2" type="ORF">F8568_022455</name>
</gene>
<dbReference type="InterPro" id="IPR029060">
    <property type="entry name" value="PIN-like_dom_sf"/>
</dbReference>
<dbReference type="EMBL" id="WBMS02000013">
    <property type="protein sequence ID" value="MWA02342.1"/>
    <property type="molecule type" value="Genomic_DNA"/>
</dbReference>
<comment type="caution">
    <text evidence="2">The sequence shown here is derived from an EMBL/GenBank/DDBJ whole genome shotgun (WGS) entry which is preliminary data.</text>
</comment>
<evidence type="ECO:0000313" key="2">
    <source>
        <dbReference type="EMBL" id="MWA03086.1"/>
    </source>
</evidence>
<dbReference type="Proteomes" id="UP000462055">
    <property type="component" value="Unassembled WGS sequence"/>
</dbReference>
<protein>
    <recommendedName>
        <fullName evidence="4">PIN domain-containing protein</fullName>
    </recommendedName>
</protein>
<dbReference type="SUPFAM" id="SSF88723">
    <property type="entry name" value="PIN domain-like"/>
    <property type="match status" value="1"/>
</dbReference>
<dbReference type="EMBL" id="WBMS02000017">
    <property type="protein sequence ID" value="MWA03086.1"/>
    <property type="molecule type" value="Genomic_DNA"/>
</dbReference>
<evidence type="ECO:0008006" key="4">
    <source>
        <dbReference type="Google" id="ProtNLM"/>
    </source>
</evidence>
<name>A0A6I4MLI4_9ACTN</name>
<evidence type="ECO:0000313" key="1">
    <source>
        <dbReference type="EMBL" id="MWA02342.1"/>
    </source>
</evidence>
<sequence>MNPRFLGIVDTCALLSSIRNDVEHGPQWRSRLLRMTDAGTALLYASDHVYAEVYRRLPKIAQTSSASVEALRQHFERAYLPVLHFVTVEGGASDDPQVLAITDPDDVPTGELAKLIAPCVVFSEDRHLRKPGLAPSRWREVARAGVDLQEAESKRDATSRVVALPLIGMMGLVKVAARRIEVSPWLLGGSLLAATTLFLRKPPRRKRVGQYATTFFEALAAEYEQATQLEQRSLRAIRLVMLSPPAEPSLKQQIAIVLARERQPLLAREIHELAQQHFQDPLALSLSEVRAALANGPEFVQSERNRWSFGRQAAPWQGVL</sequence>
<keyword evidence="3" id="KW-1185">Reference proteome</keyword>
<organism evidence="2 3">
    <name type="scientific">Actinomadura physcomitrii</name>
    <dbReference type="NCBI Taxonomy" id="2650748"/>
    <lineage>
        <taxon>Bacteria</taxon>
        <taxon>Bacillati</taxon>
        <taxon>Actinomycetota</taxon>
        <taxon>Actinomycetes</taxon>
        <taxon>Streptosporangiales</taxon>
        <taxon>Thermomonosporaceae</taxon>
        <taxon>Actinomadura</taxon>
    </lineage>
</organism>
<proteinExistence type="predicted"/>
<dbReference type="AlphaFoldDB" id="A0A6I4MLI4"/>
<reference evidence="2 3" key="1">
    <citation type="submission" date="2019-12" db="EMBL/GenBank/DDBJ databases">
        <title>Actinomadura physcomitrii sp. nov., a novel actinomycete isolated from moss [Physcomitrium sphaericum (Ludw) Fuernr].</title>
        <authorList>
            <person name="Zhuang X."/>
        </authorList>
    </citation>
    <scope>NUCLEOTIDE SEQUENCE [LARGE SCALE GENOMIC DNA]</scope>
    <source>
        <strain evidence="2 3">LD22</strain>
    </source>
</reference>
<evidence type="ECO:0000313" key="3">
    <source>
        <dbReference type="Proteomes" id="UP000462055"/>
    </source>
</evidence>